<gene>
    <name evidence="5" type="primary">nirC</name>
    <name evidence="5" type="ORF">DF3PB_20045</name>
</gene>
<dbReference type="AlphaFoldDB" id="A0A380TB27"/>
<evidence type="ECO:0000256" key="1">
    <source>
        <dbReference type="ARBA" id="ARBA00022617"/>
    </source>
</evidence>
<protein>
    <submittedName>
        <fullName evidence="5">Cytochrome c55X</fullName>
    </submittedName>
</protein>
<dbReference type="PROSITE" id="PS51007">
    <property type="entry name" value="CYTC"/>
    <property type="match status" value="1"/>
</dbReference>
<dbReference type="EMBL" id="UIDG01000112">
    <property type="protein sequence ID" value="SUS05577.1"/>
    <property type="molecule type" value="Genomic_DNA"/>
</dbReference>
<keyword evidence="1" id="KW-0349">Heme</keyword>
<reference evidence="5" key="1">
    <citation type="submission" date="2018-07" db="EMBL/GenBank/DDBJ databases">
        <authorList>
            <person name="Quirk P.G."/>
            <person name="Krulwich T.A."/>
        </authorList>
    </citation>
    <scope>NUCLEOTIDE SEQUENCE</scope>
</reference>
<sequence length="107" mass="11359">MRVAPSPGPALALLLAALPAHSDEIGPAREAYLANLLTQDCGSCHGLTMKGGLGPPLLPAALAERDDALLVETILDGRPGTPMPPWRFELSEQEAAWLVKRLREGVQ</sequence>
<keyword evidence="3" id="KW-0408">Iron</keyword>
<evidence type="ECO:0000259" key="4">
    <source>
        <dbReference type="PROSITE" id="PS51007"/>
    </source>
</evidence>
<keyword evidence="2" id="KW-0479">Metal-binding</keyword>
<evidence type="ECO:0000313" key="5">
    <source>
        <dbReference type="EMBL" id="SUS05577.1"/>
    </source>
</evidence>
<organism evidence="5">
    <name type="scientific">metagenome</name>
    <dbReference type="NCBI Taxonomy" id="256318"/>
    <lineage>
        <taxon>unclassified sequences</taxon>
        <taxon>metagenomes</taxon>
    </lineage>
</organism>
<accession>A0A380TB27</accession>
<evidence type="ECO:0000256" key="2">
    <source>
        <dbReference type="ARBA" id="ARBA00022723"/>
    </source>
</evidence>
<dbReference type="GO" id="GO:0020037">
    <property type="term" value="F:heme binding"/>
    <property type="evidence" value="ECO:0007669"/>
    <property type="project" value="InterPro"/>
</dbReference>
<dbReference type="GO" id="GO:0046872">
    <property type="term" value="F:metal ion binding"/>
    <property type="evidence" value="ECO:0007669"/>
    <property type="project" value="UniProtKB-KW"/>
</dbReference>
<dbReference type="GO" id="GO:0009055">
    <property type="term" value="F:electron transfer activity"/>
    <property type="evidence" value="ECO:0007669"/>
    <property type="project" value="InterPro"/>
</dbReference>
<dbReference type="InterPro" id="IPR009056">
    <property type="entry name" value="Cyt_c-like_dom"/>
</dbReference>
<evidence type="ECO:0000256" key="3">
    <source>
        <dbReference type="ARBA" id="ARBA00023004"/>
    </source>
</evidence>
<name>A0A380TB27_9ZZZZ</name>
<feature type="domain" description="Cytochrome c" evidence="4">
    <location>
        <begin position="23"/>
        <end position="106"/>
    </location>
</feature>
<dbReference type="SUPFAM" id="SSF46626">
    <property type="entry name" value="Cytochrome c"/>
    <property type="match status" value="1"/>
</dbReference>
<proteinExistence type="predicted"/>
<dbReference type="InterPro" id="IPR036909">
    <property type="entry name" value="Cyt_c-like_dom_sf"/>
</dbReference>
<dbReference type="Pfam" id="PF13442">
    <property type="entry name" value="Cytochrome_CBB3"/>
    <property type="match status" value="1"/>
</dbReference>
<dbReference type="Gene3D" id="1.10.760.10">
    <property type="entry name" value="Cytochrome c-like domain"/>
    <property type="match status" value="1"/>
</dbReference>